<evidence type="ECO:0000256" key="2">
    <source>
        <dbReference type="SAM" id="MobiDB-lite"/>
    </source>
</evidence>
<dbReference type="AlphaFoldDB" id="B4IPY0"/>
<dbReference type="PANTHER" id="PTHR47969">
    <property type="entry name" value="CHROMOSOME-ASSOCIATED KINESIN KIF4A-RELATED"/>
    <property type="match status" value="1"/>
</dbReference>
<dbReference type="GO" id="GO:0003777">
    <property type="term" value="F:microtubule motor activity"/>
    <property type="evidence" value="ECO:0007669"/>
    <property type="project" value="InterPro"/>
</dbReference>
<dbReference type="GO" id="GO:0007018">
    <property type="term" value="P:microtubule-based movement"/>
    <property type="evidence" value="ECO:0007669"/>
    <property type="project" value="InterPro"/>
</dbReference>
<feature type="non-terminal residue" evidence="4">
    <location>
        <position position="1"/>
    </location>
</feature>
<dbReference type="STRING" id="7238.B4IPY0"/>
<accession>B4IPY0</accession>
<reference evidence="4 5" key="1">
    <citation type="journal article" date="2007" name="Nature">
        <title>Evolution of genes and genomes on the Drosophila phylogeny.</title>
        <authorList>
            <consortium name="Drosophila 12 Genomes Consortium"/>
            <person name="Clark A.G."/>
            <person name="Eisen M.B."/>
            <person name="Smith D.R."/>
            <person name="Bergman C.M."/>
            <person name="Oliver B."/>
            <person name="Markow T.A."/>
            <person name="Kaufman T.C."/>
            <person name="Kellis M."/>
            <person name="Gelbart W."/>
            <person name="Iyer V.N."/>
            <person name="Pollard D.A."/>
            <person name="Sackton T.B."/>
            <person name="Larracuente A.M."/>
            <person name="Singh N.D."/>
            <person name="Abad J.P."/>
            <person name="Abt D.N."/>
            <person name="Adryan B."/>
            <person name="Aguade M."/>
            <person name="Akashi H."/>
            <person name="Anderson W.W."/>
            <person name="Aquadro C.F."/>
            <person name="Ardell D.H."/>
            <person name="Arguello R."/>
            <person name="Artieri C.G."/>
            <person name="Barbash D.A."/>
            <person name="Barker D."/>
            <person name="Barsanti P."/>
            <person name="Batterham P."/>
            <person name="Batzoglou S."/>
            <person name="Begun D."/>
            <person name="Bhutkar A."/>
            <person name="Blanco E."/>
            <person name="Bosak S.A."/>
            <person name="Bradley R.K."/>
            <person name="Brand A.D."/>
            <person name="Brent M.R."/>
            <person name="Brooks A.N."/>
            <person name="Brown R.H."/>
            <person name="Butlin R.K."/>
            <person name="Caggese C."/>
            <person name="Calvi B.R."/>
            <person name="Bernardo de Carvalho A."/>
            <person name="Caspi A."/>
            <person name="Castrezana S."/>
            <person name="Celniker S.E."/>
            <person name="Chang J.L."/>
            <person name="Chapple C."/>
            <person name="Chatterji S."/>
            <person name="Chinwalla A."/>
            <person name="Civetta A."/>
            <person name="Clifton S.W."/>
            <person name="Comeron J.M."/>
            <person name="Costello J.C."/>
            <person name="Coyne J.A."/>
            <person name="Daub J."/>
            <person name="David R.G."/>
            <person name="Delcher A.L."/>
            <person name="Delehaunty K."/>
            <person name="Do C.B."/>
            <person name="Ebling H."/>
            <person name="Edwards K."/>
            <person name="Eickbush T."/>
            <person name="Evans J.D."/>
            <person name="Filipski A."/>
            <person name="Findeiss S."/>
            <person name="Freyhult E."/>
            <person name="Fulton L."/>
            <person name="Fulton R."/>
            <person name="Garcia A.C."/>
            <person name="Gardiner A."/>
            <person name="Garfield D.A."/>
            <person name="Garvin B.E."/>
            <person name="Gibson G."/>
            <person name="Gilbert D."/>
            <person name="Gnerre S."/>
            <person name="Godfrey J."/>
            <person name="Good R."/>
            <person name="Gotea V."/>
            <person name="Gravely B."/>
            <person name="Greenberg A.J."/>
            <person name="Griffiths-Jones S."/>
            <person name="Gross S."/>
            <person name="Guigo R."/>
            <person name="Gustafson E.A."/>
            <person name="Haerty W."/>
            <person name="Hahn M.W."/>
            <person name="Halligan D.L."/>
            <person name="Halpern A.L."/>
            <person name="Halter G.M."/>
            <person name="Han M.V."/>
            <person name="Heger A."/>
            <person name="Hillier L."/>
            <person name="Hinrichs A.S."/>
            <person name="Holmes I."/>
            <person name="Hoskins R.A."/>
            <person name="Hubisz M.J."/>
            <person name="Hultmark D."/>
            <person name="Huntley M.A."/>
            <person name="Jaffe D.B."/>
            <person name="Jagadeeshan S."/>
            <person name="Jeck W.R."/>
            <person name="Johnson J."/>
            <person name="Jones C.D."/>
            <person name="Jordan W.C."/>
            <person name="Karpen G.H."/>
            <person name="Kataoka E."/>
            <person name="Keightley P.D."/>
            <person name="Kheradpour P."/>
            <person name="Kirkness E.F."/>
            <person name="Koerich L.B."/>
            <person name="Kristiansen K."/>
            <person name="Kudrna D."/>
            <person name="Kulathinal R.J."/>
            <person name="Kumar S."/>
            <person name="Kwok R."/>
            <person name="Lander E."/>
            <person name="Langley C.H."/>
            <person name="Lapoint R."/>
            <person name="Lazzaro B.P."/>
            <person name="Lee S.J."/>
            <person name="Levesque L."/>
            <person name="Li R."/>
            <person name="Lin C.F."/>
            <person name="Lin M.F."/>
            <person name="Lindblad-Toh K."/>
            <person name="Llopart A."/>
            <person name="Long M."/>
            <person name="Low L."/>
            <person name="Lozovsky E."/>
            <person name="Lu J."/>
            <person name="Luo M."/>
            <person name="Machado C.A."/>
            <person name="Makalowski W."/>
            <person name="Marzo M."/>
            <person name="Matsuda M."/>
            <person name="Matzkin L."/>
            <person name="McAllister B."/>
            <person name="McBride C.S."/>
            <person name="McKernan B."/>
            <person name="McKernan K."/>
            <person name="Mendez-Lago M."/>
            <person name="Minx P."/>
            <person name="Mollenhauer M.U."/>
            <person name="Montooth K."/>
            <person name="Mount S.M."/>
            <person name="Mu X."/>
            <person name="Myers E."/>
            <person name="Negre B."/>
            <person name="Newfeld S."/>
            <person name="Nielsen R."/>
            <person name="Noor M.A."/>
            <person name="O'Grady P."/>
            <person name="Pachter L."/>
            <person name="Papaceit M."/>
            <person name="Parisi M.J."/>
            <person name="Parisi M."/>
            <person name="Parts L."/>
            <person name="Pedersen J.S."/>
            <person name="Pesole G."/>
            <person name="Phillippy A.M."/>
            <person name="Ponting C.P."/>
            <person name="Pop M."/>
            <person name="Porcelli D."/>
            <person name="Powell J.R."/>
            <person name="Prohaska S."/>
            <person name="Pruitt K."/>
            <person name="Puig M."/>
            <person name="Quesneville H."/>
            <person name="Ram K.R."/>
            <person name="Rand D."/>
            <person name="Rasmussen M.D."/>
            <person name="Reed L.K."/>
            <person name="Reenan R."/>
            <person name="Reily A."/>
            <person name="Remington K.A."/>
            <person name="Rieger T.T."/>
            <person name="Ritchie M.G."/>
            <person name="Robin C."/>
            <person name="Rogers Y.H."/>
            <person name="Rohde C."/>
            <person name="Rozas J."/>
            <person name="Rubenfield M.J."/>
            <person name="Ruiz A."/>
            <person name="Russo S."/>
            <person name="Salzberg S.L."/>
            <person name="Sanchez-Gracia A."/>
            <person name="Saranga D.J."/>
            <person name="Sato H."/>
            <person name="Schaeffer S.W."/>
            <person name="Schatz M.C."/>
            <person name="Schlenke T."/>
            <person name="Schwartz R."/>
            <person name="Segarra C."/>
            <person name="Singh R.S."/>
            <person name="Sirot L."/>
            <person name="Sirota M."/>
            <person name="Sisneros N.B."/>
            <person name="Smith C.D."/>
            <person name="Smith T.F."/>
            <person name="Spieth J."/>
            <person name="Stage D.E."/>
            <person name="Stark A."/>
            <person name="Stephan W."/>
            <person name="Strausberg R.L."/>
            <person name="Strempel S."/>
            <person name="Sturgill D."/>
            <person name="Sutton G."/>
            <person name="Sutton G.G."/>
            <person name="Tao W."/>
            <person name="Teichmann S."/>
            <person name="Tobari Y.N."/>
            <person name="Tomimura Y."/>
            <person name="Tsolas J.M."/>
            <person name="Valente V.L."/>
            <person name="Venter E."/>
            <person name="Venter J.C."/>
            <person name="Vicario S."/>
            <person name="Vieira F.G."/>
            <person name="Vilella A.J."/>
            <person name="Villasante A."/>
            <person name="Walenz B."/>
            <person name="Wang J."/>
            <person name="Wasserman M."/>
            <person name="Watts T."/>
            <person name="Wilson D."/>
            <person name="Wilson R.K."/>
            <person name="Wing R.A."/>
            <person name="Wolfner M.F."/>
            <person name="Wong A."/>
            <person name="Wong G.K."/>
            <person name="Wu C.I."/>
            <person name="Wu G."/>
            <person name="Yamamoto D."/>
            <person name="Yang H.P."/>
            <person name="Yang S.P."/>
            <person name="Yorke J.A."/>
            <person name="Yoshida K."/>
            <person name="Zdobnov E."/>
            <person name="Zhang P."/>
            <person name="Zhang Y."/>
            <person name="Zimin A.V."/>
            <person name="Baldwin J."/>
            <person name="Abdouelleil A."/>
            <person name="Abdulkadir J."/>
            <person name="Abebe A."/>
            <person name="Abera B."/>
            <person name="Abreu J."/>
            <person name="Acer S.C."/>
            <person name="Aftuck L."/>
            <person name="Alexander A."/>
            <person name="An P."/>
            <person name="Anderson E."/>
            <person name="Anderson S."/>
            <person name="Arachi H."/>
            <person name="Azer M."/>
            <person name="Bachantsang P."/>
            <person name="Barry A."/>
            <person name="Bayul T."/>
            <person name="Berlin A."/>
            <person name="Bessette D."/>
            <person name="Bloom T."/>
            <person name="Blye J."/>
            <person name="Boguslavskiy L."/>
            <person name="Bonnet C."/>
            <person name="Boukhgalter B."/>
            <person name="Bourzgui I."/>
            <person name="Brown A."/>
            <person name="Cahill P."/>
            <person name="Channer S."/>
            <person name="Cheshatsang Y."/>
            <person name="Chuda L."/>
            <person name="Citroen M."/>
            <person name="Collymore A."/>
            <person name="Cooke P."/>
            <person name="Costello M."/>
            <person name="D'Aco K."/>
            <person name="Daza R."/>
            <person name="De Haan G."/>
            <person name="DeGray S."/>
            <person name="DeMaso C."/>
            <person name="Dhargay N."/>
            <person name="Dooley K."/>
            <person name="Dooley E."/>
            <person name="Doricent M."/>
            <person name="Dorje P."/>
            <person name="Dorjee K."/>
            <person name="Dupes A."/>
            <person name="Elong R."/>
            <person name="Falk J."/>
            <person name="Farina A."/>
            <person name="Faro S."/>
            <person name="Ferguson D."/>
            <person name="Fisher S."/>
            <person name="Foley C.D."/>
            <person name="Franke A."/>
            <person name="Friedrich D."/>
            <person name="Gadbois L."/>
            <person name="Gearin G."/>
            <person name="Gearin C.R."/>
            <person name="Giannoukos G."/>
            <person name="Goode T."/>
            <person name="Graham J."/>
            <person name="Grandbois E."/>
            <person name="Grewal S."/>
            <person name="Gyaltsen K."/>
            <person name="Hafez N."/>
            <person name="Hagos B."/>
            <person name="Hall J."/>
            <person name="Henson C."/>
            <person name="Hollinger A."/>
            <person name="Honan T."/>
            <person name="Huard M.D."/>
            <person name="Hughes L."/>
            <person name="Hurhula B."/>
            <person name="Husby M.E."/>
            <person name="Kamat A."/>
            <person name="Kanga B."/>
            <person name="Kashin S."/>
            <person name="Khazanovich D."/>
            <person name="Kisner P."/>
            <person name="Lance K."/>
            <person name="Lara M."/>
            <person name="Lee W."/>
            <person name="Lennon N."/>
            <person name="Letendre F."/>
            <person name="LeVine R."/>
            <person name="Lipovsky A."/>
            <person name="Liu X."/>
            <person name="Liu J."/>
            <person name="Liu S."/>
            <person name="Lokyitsang T."/>
            <person name="Lokyitsang Y."/>
            <person name="Lubonja R."/>
            <person name="Lui A."/>
            <person name="MacDonald P."/>
            <person name="Magnisalis V."/>
            <person name="Maru K."/>
            <person name="Matthews C."/>
            <person name="McCusker W."/>
            <person name="McDonough S."/>
            <person name="Mehta T."/>
            <person name="Meldrim J."/>
            <person name="Meneus L."/>
            <person name="Mihai O."/>
            <person name="Mihalev A."/>
            <person name="Mihova T."/>
            <person name="Mittelman R."/>
            <person name="Mlenga V."/>
            <person name="Montmayeur A."/>
            <person name="Mulrain L."/>
            <person name="Navidi A."/>
            <person name="Naylor J."/>
            <person name="Negash T."/>
            <person name="Nguyen T."/>
            <person name="Nguyen N."/>
            <person name="Nicol R."/>
            <person name="Norbu C."/>
            <person name="Norbu N."/>
            <person name="Novod N."/>
            <person name="O'Neill B."/>
            <person name="Osman S."/>
            <person name="Markiewicz E."/>
            <person name="Oyono O.L."/>
            <person name="Patti C."/>
            <person name="Phunkhang P."/>
            <person name="Pierre F."/>
            <person name="Priest M."/>
            <person name="Raghuraman S."/>
            <person name="Rege F."/>
            <person name="Reyes R."/>
            <person name="Rise C."/>
            <person name="Rogov P."/>
            <person name="Ross K."/>
            <person name="Ryan E."/>
            <person name="Settipalli S."/>
            <person name="Shea T."/>
            <person name="Sherpa N."/>
            <person name="Shi L."/>
            <person name="Shih D."/>
            <person name="Sparrow T."/>
            <person name="Spaulding J."/>
            <person name="Stalker J."/>
            <person name="Stange-Thomann N."/>
            <person name="Stavropoulos S."/>
            <person name="Stone C."/>
            <person name="Strader C."/>
            <person name="Tesfaye S."/>
            <person name="Thomson T."/>
            <person name="Thoulutsang Y."/>
            <person name="Thoulutsang D."/>
            <person name="Topham K."/>
            <person name="Topping I."/>
            <person name="Tsamla T."/>
            <person name="Vassiliev H."/>
            <person name="Vo A."/>
            <person name="Wangchuk T."/>
            <person name="Wangdi T."/>
            <person name="Weiand M."/>
            <person name="Wilkinson J."/>
            <person name="Wilson A."/>
            <person name="Yadav S."/>
            <person name="Young G."/>
            <person name="Yu Q."/>
            <person name="Zembek L."/>
            <person name="Zhong D."/>
            <person name="Zimmer A."/>
            <person name="Zwirko Z."/>
            <person name="Jaffe D.B."/>
            <person name="Alvarez P."/>
            <person name="Brockman W."/>
            <person name="Butler J."/>
            <person name="Chin C."/>
            <person name="Gnerre S."/>
            <person name="Grabherr M."/>
            <person name="Kleber M."/>
            <person name="Mauceli E."/>
            <person name="MacCallum I."/>
        </authorList>
    </citation>
    <scope>NUCLEOTIDE SEQUENCE [LARGE SCALE GENOMIC DNA]</scope>
    <source>
        <strain evidence="5">Rob3c / Tucson 14021-0248.25</strain>
    </source>
</reference>
<feature type="compositionally biased region" description="Acidic residues" evidence="2">
    <location>
        <begin position="159"/>
        <end position="173"/>
    </location>
</feature>
<feature type="domain" description="KIF21A/B first helical" evidence="3">
    <location>
        <begin position="30"/>
        <end position="107"/>
    </location>
</feature>
<dbReference type="SMR" id="B4IPY0"/>
<dbReference type="GO" id="GO:0005875">
    <property type="term" value="C:microtubule associated complex"/>
    <property type="evidence" value="ECO:0007669"/>
    <property type="project" value="TreeGrafter"/>
</dbReference>
<keyword evidence="1" id="KW-0175">Coiled coil</keyword>
<dbReference type="InterPro" id="IPR056533">
    <property type="entry name" value="KIF21A/B_hel_1"/>
</dbReference>
<evidence type="ECO:0000313" key="5">
    <source>
        <dbReference type="Proteomes" id="UP000001292"/>
    </source>
</evidence>
<proteinExistence type="predicted"/>
<dbReference type="HOGENOM" id="CLU_920003_0_0_1"/>
<feature type="region of interest" description="Disordered" evidence="2">
    <location>
        <begin position="152"/>
        <end position="173"/>
    </location>
</feature>
<feature type="coiled-coil region" evidence="1">
    <location>
        <begin position="33"/>
        <end position="67"/>
    </location>
</feature>
<dbReference type="Proteomes" id="UP000001292">
    <property type="component" value="Unassembled WGS sequence"/>
</dbReference>
<dbReference type="InterPro" id="IPR027640">
    <property type="entry name" value="Kinesin-like_fam"/>
</dbReference>
<dbReference type="EMBL" id="CH684238">
    <property type="protein sequence ID" value="EDW56456.1"/>
    <property type="molecule type" value="Genomic_DNA"/>
</dbReference>
<dbReference type="PANTHER" id="PTHR47969:SF28">
    <property type="entry name" value="KINESIN-LIKE PROTEIN KIF21B"/>
    <property type="match status" value="1"/>
</dbReference>
<dbReference type="Pfam" id="PF23204">
    <property type="entry name" value="KIF21A_2nd"/>
    <property type="match status" value="1"/>
</dbReference>
<gene>
    <name evidence="4" type="primary">Dsec\GM19344</name>
    <name evidence="4" type="ORF">Dsec_GM19344</name>
</gene>
<protein>
    <submittedName>
        <fullName evidence="4">GM19344</fullName>
    </submittedName>
</protein>
<dbReference type="Pfam" id="PF25764">
    <property type="entry name" value="KIF21A_4th"/>
    <property type="match status" value="1"/>
</dbReference>
<sequence length="303" mass="35047">IAALQLELLEYKQGKLVVDCEGNTTISDTFNENKLLLSETKRLQQRLKSLQSTIATLTQRNADLKTNLDLNKWTSDDNSDVEIAKVVGQYMLEIEELQTKLIESEEHRKQMEIKATTSPRTPVYDGDIITKAKRDLERERELLMSRSLPGIQNQNVSSEENEVASSDSEEEEVVKDLEAIDNDIEMRTKLIEQLELTNSRYEQMRTHYEEKLSVLYCKIENTQKERDDVLANMTTSVSTPSKDSLKKVKTDYESKISHMQTEIRKLQNAQREHVRSKQQLKSHEVRIGTLRNELNELKFAKVS</sequence>
<evidence type="ECO:0000256" key="1">
    <source>
        <dbReference type="SAM" id="Coils"/>
    </source>
</evidence>
<feature type="coiled-coil region" evidence="1">
    <location>
        <begin position="249"/>
        <end position="300"/>
    </location>
</feature>
<dbReference type="GO" id="GO:0051231">
    <property type="term" value="P:spindle elongation"/>
    <property type="evidence" value="ECO:0007669"/>
    <property type="project" value="TreeGrafter"/>
</dbReference>
<name>B4IPY0_DROSE</name>
<evidence type="ECO:0000259" key="3">
    <source>
        <dbReference type="Pfam" id="PF23204"/>
    </source>
</evidence>
<organism evidence="5">
    <name type="scientific">Drosophila sechellia</name>
    <name type="common">Fruit fly</name>
    <dbReference type="NCBI Taxonomy" id="7238"/>
    <lineage>
        <taxon>Eukaryota</taxon>
        <taxon>Metazoa</taxon>
        <taxon>Ecdysozoa</taxon>
        <taxon>Arthropoda</taxon>
        <taxon>Hexapoda</taxon>
        <taxon>Insecta</taxon>
        <taxon>Pterygota</taxon>
        <taxon>Neoptera</taxon>
        <taxon>Endopterygota</taxon>
        <taxon>Diptera</taxon>
        <taxon>Brachycera</taxon>
        <taxon>Muscomorpha</taxon>
        <taxon>Ephydroidea</taxon>
        <taxon>Drosophilidae</taxon>
        <taxon>Drosophila</taxon>
        <taxon>Sophophora</taxon>
    </lineage>
</organism>
<keyword evidence="5" id="KW-1185">Reference proteome</keyword>
<dbReference type="GO" id="GO:0007052">
    <property type="term" value="P:mitotic spindle organization"/>
    <property type="evidence" value="ECO:0007669"/>
    <property type="project" value="TreeGrafter"/>
</dbReference>
<evidence type="ECO:0000313" key="4">
    <source>
        <dbReference type="EMBL" id="EDW56456.1"/>
    </source>
</evidence>